<evidence type="ECO:0000256" key="1">
    <source>
        <dbReference type="SAM" id="MobiDB-lite"/>
    </source>
</evidence>
<name>A0ABR2RW16_9ROSI</name>
<feature type="compositionally biased region" description="Basic and acidic residues" evidence="1">
    <location>
        <begin position="56"/>
        <end position="69"/>
    </location>
</feature>
<feature type="compositionally biased region" description="Polar residues" evidence="1">
    <location>
        <begin position="329"/>
        <end position="342"/>
    </location>
</feature>
<feature type="compositionally biased region" description="Low complexity" evidence="1">
    <location>
        <begin position="75"/>
        <end position="91"/>
    </location>
</feature>
<evidence type="ECO:0000313" key="2">
    <source>
        <dbReference type="EMBL" id="KAK9017178.1"/>
    </source>
</evidence>
<reference evidence="2 3" key="1">
    <citation type="journal article" date="2024" name="G3 (Bethesda)">
        <title>Genome assembly of Hibiscus sabdariffa L. provides insights into metabolisms of medicinal natural products.</title>
        <authorList>
            <person name="Kim T."/>
        </authorList>
    </citation>
    <scope>NUCLEOTIDE SEQUENCE [LARGE SCALE GENOMIC DNA]</scope>
    <source>
        <strain evidence="2">TK-2024</strain>
        <tissue evidence="2">Old leaves</tissue>
    </source>
</reference>
<comment type="caution">
    <text evidence="2">The sequence shown here is derived from an EMBL/GenBank/DDBJ whole genome shotgun (WGS) entry which is preliminary data.</text>
</comment>
<evidence type="ECO:0000313" key="3">
    <source>
        <dbReference type="Proteomes" id="UP001396334"/>
    </source>
</evidence>
<feature type="compositionally biased region" description="Basic and acidic residues" evidence="1">
    <location>
        <begin position="315"/>
        <end position="328"/>
    </location>
</feature>
<organism evidence="2 3">
    <name type="scientific">Hibiscus sabdariffa</name>
    <name type="common">roselle</name>
    <dbReference type="NCBI Taxonomy" id="183260"/>
    <lineage>
        <taxon>Eukaryota</taxon>
        <taxon>Viridiplantae</taxon>
        <taxon>Streptophyta</taxon>
        <taxon>Embryophyta</taxon>
        <taxon>Tracheophyta</taxon>
        <taxon>Spermatophyta</taxon>
        <taxon>Magnoliopsida</taxon>
        <taxon>eudicotyledons</taxon>
        <taxon>Gunneridae</taxon>
        <taxon>Pentapetalae</taxon>
        <taxon>rosids</taxon>
        <taxon>malvids</taxon>
        <taxon>Malvales</taxon>
        <taxon>Malvaceae</taxon>
        <taxon>Malvoideae</taxon>
        <taxon>Hibiscus</taxon>
    </lineage>
</organism>
<keyword evidence="3" id="KW-1185">Reference proteome</keyword>
<gene>
    <name evidence="2" type="ORF">V6N11_079660</name>
</gene>
<proteinExistence type="predicted"/>
<sequence length="392" mass="43551">MFFCTSHWQEIIKLCNVNRHDLSWQKEKIWDVVELEVGSFVYNVRIVEVGFMDTSSKKTDTRVDGSSWKEKRRNSLAVSSSSESQSPMTGGSKCFRGVDVAINANDGNTHINHGKEVIDLGKTRCQENRGEVGEGVETLAAVSIKSKQLHEGLKDANQSKPIMNWAEFLFKNKEAVEGQTYKRSPGKSGFKETIDLEEGDFGNLNLGLDLNAGKDSIGVDGPTKIVEELGVNSPGEKRSPRLYRGISINDRHCEALGEVERPLGEDECESPSESDGELNCDKVERVFFPEIVSKKSTKKRFGSLKQFQDSSISVKDQKRRDKAAKKENQFNSTAEASELSGRSLSDSDLVFHNEILTKKAKEALALGKRLGVEIEGNEDGALEELVRLESQN</sequence>
<feature type="region of interest" description="Disordered" evidence="1">
    <location>
        <begin position="312"/>
        <end position="342"/>
    </location>
</feature>
<dbReference type="EMBL" id="JBBPBN010000020">
    <property type="protein sequence ID" value="KAK9017178.1"/>
    <property type="molecule type" value="Genomic_DNA"/>
</dbReference>
<feature type="region of interest" description="Disordered" evidence="1">
    <location>
        <begin position="56"/>
        <end position="91"/>
    </location>
</feature>
<dbReference type="Proteomes" id="UP001396334">
    <property type="component" value="Unassembled WGS sequence"/>
</dbReference>
<protein>
    <submittedName>
        <fullName evidence="2">Uncharacterized protein</fullName>
    </submittedName>
</protein>
<accession>A0ABR2RW16</accession>